<feature type="compositionally biased region" description="Basic residues" evidence="1">
    <location>
        <begin position="1"/>
        <end position="14"/>
    </location>
</feature>
<protein>
    <submittedName>
        <fullName evidence="2">Uncharacterized protein</fullName>
    </submittedName>
</protein>
<evidence type="ECO:0000313" key="3">
    <source>
        <dbReference type="Proteomes" id="UP000317835"/>
    </source>
</evidence>
<feature type="region of interest" description="Disordered" evidence="1">
    <location>
        <begin position="1"/>
        <end position="44"/>
    </location>
</feature>
<proteinExistence type="predicted"/>
<organism evidence="2 3">
    <name type="scientific">Tautonia plasticadhaerens</name>
    <dbReference type="NCBI Taxonomy" id="2527974"/>
    <lineage>
        <taxon>Bacteria</taxon>
        <taxon>Pseudomonadati</taxon>
        <taxon>Planctomycetota</taxon>
        <taxon>Planctomycetia</taxon>
        <taxon>Isosphaerales</taxon>
        <taxon>Isosphaeraceae</taxon>
        <taxon>Tautonia</taxon>
    </lineage>
</organism>
<dbReference type="RefSeq" id="WP_145267409.1">
    <property type="nucleotide sequence ID" value="NZ_CP036426.1"/>
</dbReference>
<accession>A0A518GWK2</accession>
<dbReference type="KEGG" id="tpla:ElP_08190"/>
<name>A0A518GWK2_9BACT</name>
<keyword evidence="3" id="KW-1185">Reference proteome</keyword>
<evidence type="ECO:0000313" key="2">
    <source>
        <dbReference type="EMBL" id="QDV32977.1"/>
    </source>
</evidence>
<dbReference type="EMBL" id="CP036426">
    <property type="protein sequence ID" value="QDV32977.1"/>
    <property type="molecule type" value="Genomic_DNA"/>
</dbReference>
<gene>
    <name evidence="2" type="ORF">ElP_08190</name>
</gene>
<evidence type="ECO:0000256" key="1">
    <source>
        <dbReference type="SAM" id="MobiDB-lite"/>
    </source>
</evidence>
<sequence length="62" mass="6911">MASDKKRRKQHAVARKLDGGKPAAAADGDRRHKHFGPMARQVQQRKRAVREWTLDDGPPPGA</sequence>
<reference evidence="2 3" key="1">
    <citation type="submission" date="2019-02" db="EMBL/GenBank/DDBJ databases">
        <title>Deep-cultivation of Planctomycetes and their phenomic and genomic characterization uncovers novel biology.</title>
        <authorList>
            <person name="Wiegand S."/>
            <person name="Jogler M."/>
            <person name="Boedeker C."/>
            <person name="Pinto D."/>
            <person name="Vollmers J."/>
            <person name="Rivas-Marin E."/>
            <person name="Kohn T."/>
            <person name="Peeters S.H."/>
            <person name="Heuer A."/>
            <person name="Rast P."/>
            <person name="Oberbeckmann S."/>
            <person name="Bunk B."/>
            <person name="Jeske O."/>
            <person name="Meyerdierks A."/>
            <person name="Storesund J.E."/>
            <person name="Kallscheuer N."/>
            <person name="Luecker S."/>
            <person name="Lage O.M."/>
            <person name="Pohl T."/>
            <person name="Merkel B.J."/>
            <person name="Hornburger P."/>
            <person name="Mueller R.-W."/>
            <person name="Bruemmer F."/>
            <person name="Labrenz M."/>
            <person name="Spormann A.M."/>
            <person name="Op den Camp H."/>
            <person name="Overmann J."/>
            <person name="Amann R."/>
            <person name="Jetten M.S.M."/>
            <person name="Mascher T."/>
            <person name="Medema M.H."/>
            <person name="Devos D.P."/>
            <person name="Kaster A.-K."/>
            <person name="Ovreas L."/>
            <person name="Rohde M."/>
            <person name="Galperin M.Y."/>
            <person name="Jogler C."/>
        </authorList>
    </citation>
    <scope>NUCLEOTIDE SEQUENCE [LARGE SCALE GENOMIC DNA]</scope>
    <source>
        <strain evidence="2 3">ElP</strain>
    </source>
</reference>
<dbReference type="AlphaFoldDB" id="A0A518GWK2"/>
<dbReference type="Proteomes" id="UP000317835">
    <property type="component" value="Chromosome"/>
</dbReference>